<name>A0A6H5HTA8_9HEMI</name>
<accession>A0A6H5HTA8</accession>
<feature type="non-terminal residue" evidence="1">
    <location>
        <position position="1"/>
    </location>
</feature>
<reference evidence="1 2" key="1">
    <citation type="submission" date="2020-02" db="EMBL/GenBank/DDBJ databases">
        <authorList>
            <person name="Ferguson B K."/>
        </authorList>
    </citation>
    <scope>NUCLEOTIDE SEQUENCE [LARGE SCALE GENOMIC DNA]</scope>
</reference>
<evidence type="ECO:0000313" key="2">
    <source>
        <dbReference type="Proteomes" id="UP000479000"/>
    </source>
</evidence>
<sequence>SHLEKIPEIARTSDQQSADLWEDSWVSKRTSTPAERLKYEIVFPLRRNDIIVNKSTS</sequence>
<organism evidence="1 2">
    <name type="scientific">Nesidiocoris tenuis</name>
    <dbReference type="NCBI Taxonomy" id="355587"/>
    <lineage>
        <taxon>Eukaryota</taxon>
        <taxon>Metazoa</taxon>
        <taxon>Ecdysozoa</taxon>
        <taxon>Arthropoda</taxon>
        <taxon>Hexapoda</taxon>
        <taxon>Insecta</taxon>
        <taxon>Pterygota</taxon>
        <taxon>Neoptera</taxon>
        <taxon>Paraneoptera</taxon>
        <taxon>Hemiptera</taxon>
        <taxon>Heteroptera</taxon>
        <taxon>Panheteroptera</taxon>
        <taxon>Cimicomorpha</taxon>
        <taxon>Miridae</taxon>
        <taxon>Dicyphina</taxon>
        <taxon>Nesidiocoris</taxon>
    </lineage>
</organism>
<keyword evidence="2" id="KW-1185">Reference proteome</keyword>
<proteinExistence type="predicted"/>
<protein>
    <submittedName>
        <fullName evidence="1">Uncharacterized protein</fullName>
    </submittedName>
</protein>
<evidence type="ECO:0000313" key="1">
    <source>
        <dbReference type="EMBL" id="CAB0020032.1"/>
    </source>
</evidence>
<dbReference type="EMBL" id="CADCXU010034825">
    <property type="protein sequence ID" value="CAB0020032.1"/>
    <property type="molecule type" value="Genomic_DNA"/>
</dbReference>
<dbReference type="AlphaFoldDB" id="A0A6H5HTA8"/>
<gene>
    <name evidence="1" type="ORF">NTEN_LOCUS23647</name>
</gene>
<dbReference type="Proteomes" id="UP000479000">
    <property type="component" value="Unassembled WGS sequence"/>
</dbReference>